<sequence>MRTCDICHTKLAPGVDVCPNCGYRMPKERVMTRAEHPQPSSRLEGPTLQQHFEQALRYARPKPKAKPQLFKLIIGIFVAALVILGIAVPLIVGLTTEKTTTMNTSLEIYETAESLLESYPEMQDQITSIQQRAQRIGQDLNLTVVHFEEYEVEEDQLSDFFISLGTAYELTPVVHVTMSQYAFGQPNYTVMMLFDGPITDYEAIDYTPFLYFVDESDMPFAMLFSEMEAELATDHLSYLDRTYHDVDLTIMRDNNGITSLHISVDTSEDYLSL</sequence>
<proteinExistence type="predicted"/>
<evidence type="ECO:0000256" key="1">
    <source>
        <dbReference type="SAM" id="Phobius"/>
    </source>
</evidence>
<organism evidence="2 3">
    <name type="scientific">Candidatus Fimiplasma intestinipullorum</name>
    <dbReference type="NCBI Taxonomy" id="2840825"/>
    <lineage>
        <taxon>Bacteria</taxon>
        <taxon>Bacillati</taxon>
        <taxon>Bacillota</taxon>
        <taxon>Clostridia</taxon>
        <taxon>Eubacteriales</taxon>
        <taxon>Candidatus Fimiplasma</taxon>
    </lineage>
</organism>
<dbReference type="EMBL" id="DVMJ01000071">
    <property type="protein sequence ID" value="HIU14080.1"/>
    <property type="molecule type" value="Genomic_DNA"/>
</dbReference>
<name>A0A9D1L0T4_9FIRM</name>
<evidence type="ECO:0000313" key="3">
    <source>
        <dbReference type="Proteomes" id="UP000824175"/>
    </source>
</evidence>
<dbReference type="AlphaFoldDB" id="A0A9D1L0T4"/>
<protein>
    <submittedName>
        <fullName evidence="2">Uncharacterized protein</fullName>
    </submittedName>
</protein>
<reference evidence="2" key="1">
    <citation type="submission" date="2020-10" db="EMBL/GenBank/DDBJ databases">
        <authorList>
            <person name="Gilroy R."/>
        </authorList>
    </citation>
    <scope>NUCLEOTIDE SEQUENCE</scope>
    <source>
        <strain evidence="2">CHK195-11698</strain>
    </source>
</reference>
<evidence type="ECO:0000313" key="2">
    <source>
        <dbReference type="EMBL" id="HIU14080.1"/>
    </source>
</evidence>
<dbReference type="Proteomes" id="UP000824175">
    <property type="component" value="Unassembled WGS sequence"/>
</dbReference>
<accession>A0A9D1L0T4</accession>
<reference evidence="2" key="2">
    <citation type="journal article" date="2021" name="PeerJ">
        <title>Extensive microbial diversity within the chicken gut microbiome revealed by metagenomics and culture.</title>
        <authorList>
            <person name="Gilroy R."/>
            <person name="Ravi A."/>
            <person name="Getino M."/>
            <person name="Pursley I."/>
            <person name="Horton D.L."/>
            <person name="Alikhan N.F."/>
            <person name="Baker D."/>
            <person name="Gharbi K."/>
            <person name="Hall N."/>
            <person name="Watson M."/>
            <person name="Adriaenssens E.M."/>
            <person name="Foster-Nyarko E."/>
            <person name="Jarju S."/>
            <person name="Secka A."/>
            <person name="Antonio M."/>
            <person name="Oren A."/>
            <person name="Chaudhuri R.R."/>
            <person name="La Ragione R."/>
            <person name="Hildebrand F."/>
            <person name="Pallen M.J."/>
        </authorList>
    </citation>
    <scope>NUCLEOTIDE SEQUENCE</scope>
    <source>
        <strain evidence="2">CHK195-11698</strain>
    </source>
</reference>
<feature type="transmembrane region" description="Helical" evidence="1">
    <location>
        <begin position="69"/>
        <end position="92"/>
    </location>
</feature>
<keyword evidence="1" id="KW-0812">Transmembrane</keyword>
<keyword evidence="1" id="KW-1133">Transmembrane helix</keyword>
<comment type="caution">
    <text evidence="2">The sequence shown here is derived from an EMBL/GenBank/DDBJ whole genome shotgun (WGS) entry which is preliminary data.</text>
</comment>
<gene>
    <name evidence="2" type="ORF">IAD15_08435</name>
</gene>
<keyword evidence="1" id="KW-0472">Membrane</keyword>